<dbReference type="EMBL" id="JAPDRQ010000034">
    <property type="protein sequence ID" value="KAJ9660069.1"/>
    <property type="molecule type" value="Genomic_DNA"/>
</dbReference>
<evidence type="ECO:0000313" key="1">
    <source>
        <dbReference type="EMBL" id="KAJ9660069.1"/>
    </source>
</evidence>
<keyword evidence="2" id="KW-1185">Reference proteome</keyword>
<evidence type="ECO:0000313" key="2">
    <source>
        <dbReference type="Proteomes" id="UP001172386"/>
    </source>
</evidence>
<gene>
    <name evidence="1" type="ORF">H2198_002766</name>
</gene>
<proteinExistence type="predicted"/>
<comment type="caution">
    <text evidence="1">The sequence shown here is derived from an EMBL/GenBank/DDBJ whole genome shotgun (WGS) entry which is preliminary data.</text>
</comment>
<reference evidence="1" key="1">
    <citation type="submission" date="2022-10" db="EMBL/GenBank/DDBJ databases">
        <title>Culturing micro-colonial fungi from biological soil crusts in the Mojave desert and describing Neophaeococcomyces mojavensis, and introducing the new genera and species Taxawa tesnikishii.</title>
        <authorList>
            <person name="Kurbessoian T."/>
            <person name="Stajich J.E."/>
        </authorList>
    </citation>
    <scope>NUCLEOTIDE SEQUENCE</scope>
    <source>
        <strain evidence="1">JES_112</strain>
    </source>
</reference>
<protein>
    <submittedName>
        <fullName evidence="1">Uncharacterized protein</fullName>
    </submittedName>
</protein>
<name>A0ACC3AD79_9EURO</name>
<organism evidence="1 2">
    <name type="scientific">Neophaeococcomyces mojaviensis</name>
    <dbReference type="NCBI Taxonomy" id="3383035"/>
    <lineage>
        <taxon>Eukaryota</taxon>
        <taxon>Fungi</taxon>
        <taxon>Dikarya</taxon>
        <taxon>Ascomycota</taxon>
        <taxon>Pezizomycotina</taxon>
        <taxon>Eurotiomycetes</taxon>
        <taxon>Chaetothyriomycetidae</taxon>
        <taxon>Chaetothyriales</taxon>
        <taxon>Chaetothyriales incertae sedis</taxon>
        <taxon>Neophaeococcomyces</taxon>
    </lineage>
</organism>
<sequence>MASILLMAGVPASAMTPTHDELSMITPAPTMRELQKRRGGRGGGGGGGGGAAADFKYDTTCGLIPHSLALQYGMYGLDTSSAAGNDPYPLTCNGLCANMGNYLGCIAYKTASVPSACHDYAATKTGTARCTSGDPCYWDKTCSYNAPYCNQNIYQGSITQFTCGASKYAPITVQTPVKMVPYTPVLANETSAATSTPPPVTLQSVLGHVGLSIAGFAGICVAVGLVLFGVIGYCCWKKRRARKGKVFKEVNYAKMETPYQQHSPAGSGTYHHYQQHSPTKNSVYHYQEPAPSYQQPLMSGHGQQQGYYQGYDQGYHNQYQHQR</sequence>
<dbReference type="Proteomes" id="UP001172386">
    <property type="component" value="Unassembled WGS sequence"/>
</dbReference>
<accession>A0ACC3AD79</accession>